<dbReference type="GO" id="GO:0022857">
    <property type="term" value="F:transmembrane transporter activity"/>
    <property type="evidence" value="ECO:0007669"/>
    <property type="project" value="TreeGrafter"/>
</dbReference>
<dbReference type="OrthoDB" id="3543912at2"/>
<keyword evidence="4 7" id="KW-1133">Transmembrane helix</keyword>
<feature type="transmembrane region" description="Helical" evidence="7">
    <location>
        <begin position="272"/>
        <end position="294"/>
    </location>
</feature>
<dbReference type="AlphaFoldDB" id="A0A4R5AH07"/>
<protein>
    <submittedName>
        <fullName evidence="9">ABC transporter permease</fullName>
    </submittedName>
</protein>
<dbReference type="Pfam" id="PF02687">
    <property type="entry name" value="FtsX"/>
    <property type="match status" value="1"/>
</dbReference>
<gene>
    <name evidence="9" type="ORF">E1262_04265</name>
</gene>
<dbReference type="InterPro" id="IPR003838">
    <property type="entry name" value="ABC3_permease_C"/>
</dbReference>
<dbReference type="GO" id="GO:0005886">
    <property type="term" value="C:plasma membrane"/>
    <property type="evidence" value="ECO:0007669"/>
    <property type="project" value="UniProtKB-SubCell"/>
</dbReference>
<name>A0A4R5AH07_9ACTN</name>
<dbReference type="EMBL" id="SMLB01000004">
    <property type="protein sequence ID" value="TDD71948.1"/>
    <property type="molecule type" value="Genomic_DNA"/>
</dbReference>
<keyword evidence="5 7" id="KW-0472">Membrane</keyword>
<keyword evidence="10" id="KW-1185">Reference proteome</keyword>
<evidence type="ECO:0000256" key="1">
    <source>
        <dbReference type="ARBA" id="ARBA00004651"/>
    </source>
</evidence>
<feature type="transmembrane region" description="Helical" evidence="7">
    <location>
        <begin position="440"/>
        <end position="458"/>
    </location>
</feature>
<evidence type="ECO:0000259" key="8">
    <source>
        <dbReference type="Pfam" id="PF02687"/>
    </source>
</evidence>
<evidence type="ECO:0000256" key="2">
    <source>
        <dbReference type="ARBA" id="ARBA00022475"/>
    </source>
</evidence>
<keyword evidence="3 7" id="KW-0812">Transmembrane</keyword>
<feature type="domain" description="ABC3 transporter permease C-terminal" evidence="8">
    <location>
        <begin position="675"/>
        <end position="784"/>
    </location>
</feature>
<feature type="transmembrane region" description="Helical" evidence="7">
    <location>
        <begin position="674"/>
        <end position="697"/>
    </location>
</feature>
<feature type="transmembrane region" description="Helical" evidence="7">
    <location>
        <begin position="762"/>
        <end position="784"/>
    </location>
</feature>
<evidence type="ECO:0000256" key="4">
    <source>
        <dbReference type="ARBA" id="ARBA00022989"/>
    </source>
</evidence>
<evidence type="ECO:0000256" key="3">
    <source>
        <dbReference type="ARBA" id="ARBA00022692"/>
    </source>
</evidence>
<feature type="transmembrane region" description="Helical" evidence="7">
    <location>
        <begin position="718"/>
        <end position="742"/>
    </location>
</feature>
<dbReference type="Proteomes" id="UP000295217">
    <property type="component" value="Unassembled WGS sequence"/>
</dbReference>
<evidence type="ECO:0000313" key="10">
    <source>
        <dbReference type="Proteomes" id="UP000295217"/>
    </source>
</evidence>
<evidence type="ECO:0000256" key="6">
    <source>
        <dbReference type="ARBA" id="ARBA00038076"/>
    </source>
</evidence>
<dbReference type="PANTHER" id="PTHR30572">
    <property type="entry name" value="MEMBRANE COMPONENT OF TRANSPORTER-RELATED"/>
    <property type="match status" value="1"/>
</dbReference>
<organism evidence="9 10">
    <name type="scientific">Jiangella aurantiaca</name>
    <dbReference type="NCBI Taxonomy" id="2530373"/>
    <lineage>
        <taxon>Bacteria</taxon>
        <taxon>Bacillati</taxon>
        <taxon>Actinomycetota</taxon>
        <taxon>Actinomycetes</taxon>
        <taxon>Jiangellales</taxon>
        <taxon>Jiangellaceae</taxon>
        <taxon>Jiangella</taxon>
    </lineage>
</organism>
<evidence type="ECO:0000313" key="9">
    <source>
        <dbReference type="EMBL" id="TDD71948.1"/>
    </source>
</evidence>
<evidence type="ECO:0000256" key="5">
    <source>
        <dbReference type="ARBA" id="ARBA00023136"/>
    </source>
</evidence>
<dbReference type="PANTHER" id="PTHR30572:SF4">
    <property type="entry name" value="ABC TRANSPORTER PERMEASE YTRF"/>
    <property type="match status" value="1"/>
</dbReference>
<comment type="subcellular location">
    <subcellularLocation>
        <location evidence="1">Cell membrane</location>
        <topology evidence="1">Multi-pass membrane protein</topology>
    </subcellularLocation>
</comment>
<accession>A0A4R5AH07</accession>
<dbReference type="InterPro" id="IPR050250">
    <property type="entry name" value="Macrolide_Exporter_MacB"/>
</dbReference>
<dbReference type="RefSeq" id="WP_132101788.1">
    <property type="nucleotide sequence ID" value="NZ_SMLB01000004.1"/>
</dbReference>
<proteinExistence type="inferred from homology"/>
<feature type="transmembrane region" description="Helical" evidence="7">
    <location>
        <begin position="326"/>
        <end position="347"/>
    </location>
</feature>
<keyword evidence="2" id="KW-1003">Cell membrane</keyword>
<sequence>MTAAWLRVDLRRRWRSLLVLALLVAVAAATVMTALAGARRGETAVDRLVQRTLPATAVVLPNSAGFDWDPVRRLPSVEALAVWPLGQVEVAGSTGDPDTWVMDEAALRDIERPVVLDGRLPDPDRLDEAVVTAAWPDAQGSGVGDSIDVRLLSPEAVDLYHLEQAEPEVATGPRLDVTIVGVVRSPWFSDAPDGAGGVVLSPAVLAAYPESFYGAQNTARSNALVRLAPGPGATERFAGELAAATGRSDIDVWDLGEVIHARQRDLTAFEAAGLRVFALVAAAAAVVLVGQAVARNTAATVNDLRVLQALGLTPGQALRVAVTGPALAATAGALLAVAGAVVASRWFPIGAAAPAEPDPGFDADSVVLGAGLVLTPALVTLGAVLSAAAALRAADSAAPGRRSVVATAAARAGLPVAAVVGARFALEPGRGRRALPVRPALAGAVFGVLGVIAAFTFSDGVDDVAAHPERLGVVHDLTLYVGLDGQDGEDVLPAARELFTAVAGVDGVRGVNDTRSAVAETGARPLAVLTSDPVGEPLDVVVTEGRRPEAAGEIMLGPDSARQLDAGVGDTIELTGTAGQDGLTVVGVGLMPELSHNRYTDGGLVTAATYDGLFDGFRFHAGFVDLEPGVTLDDIGQELAEAAATVPGGENVAPEPVEPPSPVAELASIRELPVILAAFLAVLALGAVGHALATAVRRRRHEMAVLRAVGMTRPQSRAVVATQASVLALAGLVAGVPLGVALGRVVWRYVAETTPLFYVPPVAATALALVVPAALVAANLLAAWPSHRAASMRVGSVLRAE</sequence>
<reference evidence="9 10" key="1">
    <citation type="submission" date="2019-02" db="EMBL/GenBank/DDBJ databases">
        <title>Draft genome sequences of novel Actinobacteria.</title>
        <authorList>
            <person name="Sahin N."/>
            <person name="Ay H."/>
            <person name="Saygin H."/>
        </authorList>
    </citation>
    <scope>NUCLEOTIDE SEQUENCE [LARGE SCALE GENOMIC DNA]</scope>
    <source>
        <strain evidence="9 10">8K307</strain>
    </source>
</reference>
<comment type="caution">
    <text evidence="9">The sequence shown here is derived from an EMBL/GenBank/DDBJ whole genome shotgun (WGS) entry which is preliminary data.</text>
</comment>
<comment type="similarity">
    <text evidence="6">Belongs to the ABC-4 integral membrane protein family.</text>
</comment>
<feature type="transmembrane region" description="Helical" evidence="7">
    <location>
        <begin position="367"/>
        <end position="391"/>
    </location>
</feature>
<evidence type="ECO:0000256" key="7">
    <source>
        <dbReference type="SAM" id="Phobius"/>
    </source>
</evidence>